<comment type="caution">
    <text evidence="3">The sequence shown here is derived from an EMBL/GenBank/DDBJ whole genome shotgun (WGS) entry which is preliminary data.</text>
</comment>
<dbReference type="OrthoDB" id="9133530at2"/>
<proteinExistence type="inferred from homology"/>
<keyword evidence="4" id="KW-1185">Reference proteome</keyword>
<dbReference type="EMBL" id="NAIA01000003">
    <property type="protein sequence ID" value="OWF65472.1"/>
    <property type="molecule type" value="Genomic_DNA"/>
</dbReference>
<gene>
    <name evidence="3" type="ORF">B6A14_06660</name>
</gene>
<protein>
    <recommendedName>
        <fullName evidence="5">Histone H1</fullName>
    </recommendedName>
</protein>
<dbReference type="Pfam" id="PF07432">
    <property type="entry name" value="Hc1"/>
    <property type="match status" value="1"/>
</dbReference>
<evidence type="ECO:0000256" key="2">
    <source>
        <dbReference type="ARBA" id="ARBA00008424"/>
    </source>
</evidence>
<dbReference type="Proteomes" id="UP000196880">
    <property type="component" value="Unassembled WGS sequence"/>
</dbReference>
<dbReference type="GO" id="GO:0030527">
    <property type="term" value="F:structural constituent of chromatin"/>
    <property type="evidence" value="ECO:0007669"/>
    <property type="project" value="InterPro"/>
</dbReference>
<sequence length="62" mass="6941">MSQHDTLLAAFETYKAENEKFIEKGIKASAARARKALQEIAGACKERRKEITATKEAMEAKK</sequence>
<dbReference type="GO" id="GO:0003677">
    <property type="term" value="F:DNA binding"/>
    <property type="evidence" value="ECO:0007669"/>
    <property type="project" value="InterPro"/>
</dbReference>
<comment type="similarity">
    <text evidence="2">Belongs to the histone H1/H5 family. HCT subfamily.</text>
</comment>
<evidence type="ECO:0000313" key="4">
    <source>
        <dbReference type="Proteomes" id="UP000196880"/>
    </source>
</evidence>
<dbReference type="InterPro" id="IPR010886">
    <property type="entry name" value="Hc1"/>
</dbReference>
<comment type="function">
    <text evidence="1">Might have a role analogous to that of eukaryotic histone proteins.</text>
</comment>
<dbReference type="AlphaFoldDB" id="A0A210RWU1"/>
<evidence type="ECO:0000313" key="3">
    <source>
        <dbReference type="EMBL" id="OWF65472.1"/>
    </source>
</evidence>
<accession>A0A210RWU1</accession>
<evidence type="ECO:0000256" key="1">
    <source>
        <dbReference type="ARBA" id="ARBA00002333"/>
    </source>
</evidence>
<name>A0A210RWU1_9BURK</name>
<evidence type="ECO:0008006" key="5">
    <source>
        <dbReference type="Google" id="ProtNLM"/>
    </source>
</evidence>
<reference evidence="3 4" key="1">
    <citation type="submission" date="2017-03" db="EMBL/GenBank/DDBJ databases">
        <title>New species Polynucleobacter sp. MWH-EgelM1-30-B4.</title>
        <authorList>
            <person name="Hahn M.W."/>
        </authorList>
    </citation>
    <scope>NUCLEOTIDE SEQUENCE [LARGE SCALE GENOMIC DNA]</scope>
    <source>
        <strain evidence="3 4">MWH-EgelM1-30-B4</strain>
    </source>
</reference>
<organism evidence="3 4">
    <name type="scientific">Polynucleobacter hirudinilacicola</name>
    <dbReference type="NCBI Taxonomy" id="1743166"/>
    <lineage>
        <taxon>Bacteria</taxon>
        <taxon>Pseudomonadati</taxon>
        <taxon>Pseudomonadota</taxon>
        <taxon>Betaproteobacteria</taxon>
        <taxon>Burkholderiales</taxon>
        <taxon>Burkholderiaceae</taxon>
        <taxon>Polynucleobacter</taxon>
    </lineage>
</organism>
<dbReference type="RefSeq" id="WP_087909716.1">
    <property type="nucleotide sequence ID" value="NZ_NAIA01000003.1"/>
</dbReference>